<name>A0A9W8B5I1_9FUNG</name>
<keyword evidence="4" id="KW-1185">Reference proteome</keyword>
<dbReference type="GO" id="GO:0003723">
    <property type="term" value="F:RNA binding"/>
    <property type="evidence" value="ECO:0007669"/>
    <property type="project" value="TreeGrafter"/>
</dbReference>
<gene>
    <name evidence="3" type="primary">CWC26</name>
    <name evidence="3" type="ORF">H4R34_004459</name>
</gene>
<protein>
    <submittedName>
        <fullName evidence="3">Pre-mRNA-splicing factor cwc26</fullName>
    </submittedName>
</protein>
<dbReference type="PANTHER" id="PTHR31809:SF0">
    <property type="entry name" value="BUD13 HOMOLOG"/>
    <property type="match status" value="1"/>
</dbReference>
<evidence type="ECO:0000256" key="1">
    <source>
        <dbReference type="ARBA" id="ARBA00011069"/>
    </source>
</evidence>
<evidence type="ECO:0000313" key="4">
    <source>
        <dbReference type="Proteomes" id="UP001151582"/>
    </source>
</evidence>
<dbReference type="Proteomes" id="UP001151582">
    <property type="component" value="Unassembled WGS sequence"/>
</dbReference>
<dbReference type="Pfam" id="PF09736">
    <property type="entry name" value="Bud13"/>
    <property type="match status" value="1"/>
</dbReference>
<comment type="similarity">
    <text evidence="1">Belongs to the CWC26 family.</text>
</comment>
<dbReference type="GO" id="GO:0005684">
    <property type="term" value="C:U2-type spliceosomal complex"/>
    <property type="evidence" value="ECO:0007669"/>
    <property type="project" value="TreeGrafter"/>
</dbReference>
<dbReference type="InterPro" id="IPR018609">
    <property type="entry name" value="Bud13"/>
</dbReference>
<feature type="compositionally biased region" description="Polar residues" evidence="2">
    <location>
        <begin position="40"/>
        <end position="56"/>
    </location>
</feature>
<sequence>MGSNDPNDWDDLELGEDAPLFDADPELIRAFYAQRHKQASSKLSQADQTPLSTTLKTAAADPSAGQADDDSQASAARYGLQTAEQLRESKAQRQAAHCRRLETLDPQVSGRDSETVYRSKTGRKADLAAERAEEATKRRREEERQMLQMEWGKGVVQRQAKEAQQQQLEAEKHRPLARHADDKELNDYLKNRSHWDDPAAKFSAGRHASKRRRPTYQGPAPPANRFGIAPGYRWDGVDRSSGFEAEYFKHQSQRTLKAQREYAYRTEDM</sequence>
<dbReference type="EMBL" id="JANBQB010000567">
    <property type="protein sequence ID" value="KAJ1975111.1"/>
    <property type="molecule type" value="Genomic_DNA"/>
</dbReference>
<feature type="region of interest" description="Disordered" evidence="2">
    <location>
        <begin position="35"/>
        <end position="231"/>
    </location>
</feature>
<dbReference type="InterPro" id="IPR051112">
    <property type="entry name" value="CWC26_splicing_factor"/>
</dbReference>
<accession>A0A9W8B5I1</accession>
<dbReference type="OrthoDB" id="6022at2759"/>
<evidence type="ECO:0000256" key="2">
    <source>
        <dbReference type="SAM" id="MobiDB-lite"/>
    </source>
</evidence>
<proteinExistence type="inferred from homology"/>
<feature type="compositionally biased region" description="Low complexity" evidence="2">
    <location>
        <begin position="58"/>
        <end position="76"/>
    </location>
</feature>
<dbReference type="GO" id="GO:0000398">
    <property type="term" value="P:mRNA splicing, via spliceosome"/>
    <property type="evidence" value="ECO:0007669"/>
    <property type="project" value="TreeGrafter"/>
</dbReference>
<comment type="caution">
    <text evidence="3">The sequence shown here is derived from an EMBL/GenBank/DDBJ whole genome shotgun (WGS) entry which is preliminary data.</text>
</comment>
<reference evidence="3" key="1">
    <citation type="submission" date="2022-07" db="EMBL/GenBank/DDBJ databases">
        <title>Phylogenomic reconstructions and comparative analyses of Kickxellomycotina fungi.</title>
        <authorList>
            <person name="Reynolds N.K."/>
            <person name="Stajich J.E."/>
            <person name="Barry K."/>
            <person name="Grigoriev I.V."/>
            <person name="Crous P."/>
            <person name="Smith M.E."/>
        </authorList>
    </citation>
    <scope>NUCLEOTIDE SEQUENCE</scope>
    <source>
        <strain evidence="3">RSA 567</strain>
    </source>
</reference>
<feature type="compositionally biased region" description="Basic and acidic residues" evidence="2">
    <location>
        <begin position="169"/>
        <end position="199"/>
    </location>
</feature>
<feature type="compositionally biased region" description="Basic and acidic residues" evidence="2">
    <location>
        <begin position="111"/>
        <end position="145"/>
    </location>
</feature>
<feature type="compositionally biased region" description="Acidic residues" evidence="2">
    <location>
        <begin position="7"/>
        <end position="16"/>
    </location>
</feature>
<dbReference type="AlphaFoldDB" id="A0A9W8B5I1"/>
<dbReference type="GO" id="GO:0070274">
    <property type="term" value="C:RES complex"/>
    <property type="evidence" value="ECO:0007669"/>
    <property type="project" value="TreeGrafter"/>
</dbReference>
<evidence type="ECO:0000313" key="3">
    <source>
        <dbReference type="EMBL" id="KAJ1975111.1"/>
    </source>
</evidence>
<dbReference type="PANTHER" id="PTHR31809">
    <property type="entry name" value="BUD13 HOMOLOG"/>
    <property type="match status" value="1"/>
</dbReference>
<feature type="region of interest" description="Disordered" evidence="2">
    <location>
        <begin position="1"/>
        <end position="20"/>
    </location>
</feature>
<organism evidence="3 4">
    <name type="scientific">Dimargaris verticillata</name>
    <dbReference type="NCBI Taxonomy" id="2761393"/>
    <lineage>
        <taxon>Eukaryota</taxon>
        <taxon>Fungi</taxon>
        <taxon>Fungi incertae sedis</taxon>
        <taxon>Zoopagomycota</taxon>
        <taxon>Kickxellomycotina</taxon>
        <taxon>Dimargaritomycetes</taxon>
        <taxon>Dimargaritales</taxon>
        <taxon>Dimargaritaceae</taxon>
        <taxon>Dimargaris</taxon>
    </lineage>
</organism>